<dbReference type="EMBL" id="BRLB01000023">
    <property type="protein sequence ID" value="GKX31928.1"/>
    <property type="molecule type" value="Genomic_DNA"/>
</dbReference>
<dbReference type="HAMAP" id="MF_00378">
    <property type="entry name" value="Exonuc_7_L"/>
    <property type="match status" value="1"/>
</dbReference>
<comment type="caution">
    <text evidence="9">The sequence shown here is derived from an EMBL/GenBank/DDBJ whole genome shotgun (WGS) entry which is preliminary data.</text>
</comment>
<evidence type="ECO:0000256" key="4">
    <source>
        <dbReference type="ARBA" id="ARBA00022839"/>
    </source>
</evidence>
<comment type="subcellular location">
    <subcellularLocation>
        <location evidence="5 6">Cytoplasm</location>
    </subcellularLocation>
</comment>
<evidence type="ECO:0000313" key="9">
    <source>
        <dbReference type="EMBL" id="GKX31928.1"/>
    </source>
</evidence>
<dbReference type="InterPro" id="IPR003753">
    <property type="entry name" value="Exonuc_VII_L"/>
</dbReference>
<dbReference type="GO" id="GO:0003676">
    <property type="term" value="F:nucleic acid binding"/>
    <property type="evidence" value="ECO:0007669"/>
    <property type="project" value="InterPro"/>
</dbReference>
<feature type="domain" description="OB-fold nucleic acid binding" evidence="8">
    <location>
        <begin position="6"/>
        <end position="100"/>
    </location>
</feature>
<dbReference type="InterPro" id="IPR025824">
    <property type="entry name" value="OB-fold_nuc-bd_dom"/>
</dbReference>
<dbReference type="PANTHER" id="PTHR30008:SF0">
    <property type="entry name" value="EXODEOXYRIBONUCLEASE 7 LARGE SUBUNIT"/>
    <property type="match status" value="1"/>
</dbReference>
<dbReference type="GO" id="GO:0009318">
    <property type="term" value="C:exodeoxyribonuclease VII complex"/>
    <property type="evidence" value="ECO:0007669"/>
    <property type="project" value="UniProtKB-UniRule"/>
</dbReference>
<evidence type="ECO:0000256" key="5">
    <source>
        <dbReference type="HAMAP-Rule" id="MF_00378"/>
    </source>
</evidence>
<name>A0A9W5YGL6_9FIRM</name>
<comment type="function">
    <text evidence="5">Bidirectionally degrades single-stranded DNA into large acid-insoluble oligonucleotides, which are then degraded further into small acid-soluble oligonucleotides.</text>
</comment>
<dbReference type="Pfam" id="PF13742">
    <property type="entry name" value="tRNA_anti_2"/>
    <property type="match status" value="1"/>
</dbReference>
<evidence type="ECO:0000256" key="1">
    <source>
        <dbReference type="ARBA" id="ARBA00022490"/>
    </source>
</evidence>
<keyword evidence="2 5" id="KW-0540">Nuclease</keyword>
<dbReference type="CDD" id="cd04489">
    <property type="entry name" value="ExoVII_LU_OBF"/>
    <property type="match status" value="1"/>
</dbReference>
<sequence length="406" mass="46137">MKKSIFSVSQVNAYIKKLFIDDYVINDIWIKGEVSNCKIHSSGHIYFTLKDNNSAISCVVFKSYRDFVECDLRDGVDITARGYVSVYERAGTFQLYVQQVKSDGMGNLYKKFQLLKEELQKKGYFNSDFKKKIPRYPRKVGIVTSDTGAAIRDMINVSKRRNPYIGLILYPSLVQGNGAAENIVRGIRYLDKMDDVDVIIIGRGGGSIEDLWAFNEEIVAKTIFEAKTPIISAVGHETDYTISDFASDLRAPTPSAAAELAIPAFDEIDIILDKYEYKLTNNIKRKIELCVKTIALNKMKLDYNSPSMRLLKERQYLSEIEDRLDRSMKEINKKYKNDVNLLEHKLNVLSPINNLEKGYSYIQNNNGKVNSISDVNIGETLLIQLSDGNIEAKVENTKSGKWGYDE</sequence>
<dbReference type="RefSeq" id="WP_281819270.1">
    <property type="nucleotide sequence ID" value="NZ_BRLB01000023.1"/>
</dbReference>
<organism evidence="9 10">
    <name type="scientific">Vallitalea longa</name>
    <dbReference type="NCBI Taxonomy" id="2936439"/>
    <lineage>
        <taxon>Bacteria</taxon>
        <taxon>Bacillati</taxon>
        <taxon>Bacillota</taxon>
        <taxon>Clostridia</taxon>
        <taxon>Lachnospirales</taxon>
        <taxon>Vallitaleaceae</taxon>
        <taxon>Vallitalea</taxon>
    </lineage>
</organism>
<evidence type="ECO:0000259" key="7">
    <source>
        <dbReference type="Pfam" id="PF02601"/>
    </source>
</evidence>
<dbReference type="InterPro" id="IPR020579">
    <property type="entry name" value="Exonuc_VII_lsu_C"/>
</dbReference>
<dbReference type="Proteomes" id="UP001144256">
    <property type="component" value="Unassembled WGS sequence"/>
</dbReference>
<dbReference type="GO" id="GO:0006308">
    <property type="term" value="P:DNA catabolic process"/>
    <property type="evidence" value="ECO:0007669"/>
    <property type="project" value="UniProtKB-UniRule"/>
</dbReference>
<reference evidence="9" key="1">
    <citation type="submission" date="2022-06" db="EMBL/GenBank/DDBJ databases">
        <title>Vallitalea longa sp. nov., an anaerobic bacterium isolated from marine sediment.</title>
        <authorList>
            <person name="Hirano S."/>
            <person name="Terahara T."/>
            <person name="Mori K."/>
            <person name="Hamada M."/>
            <person name="Matsumoto R."/>
            <person name="Kobayashi T."/>
        </authorList>
    </citation>
    <scope>NUCLEOTIDE SEQUENCE</scope>
    <source>
        <strain evidence="9">SH18-1</strain>
    </source>
</reference>
<keyword evidence="10" id="KW-1185">Reference proteome</keyword>
<dbReference type="GO" id="GO:0008855">
    <property type="term" value="F:exodeoxyribonuclease VII activity"/>
    <property type="evidence" value="ECO:0007669"/>
    <property type="project" value="UniProtKB-UniRule"/>
</dbReference>
<keyword evidence="1 5" id="KW-0963">Cytoplasm</keyword>
<comment type="similarity">
    <text evidence="5 6">Belongs to the XseA family.</text>
</comment>
<dbReference type="GO" id="GO:0005737">
    <property type="term" value="C:cytoplasm"/>
    <property type="evidence" value="ECO:0007669"/>
    <property type="project" value="UniProtKB-SubCell"/>
</dbReference>
<comment type="subunit">
    <text evidence="5">Heterooligomer composed of large and small subunits.</text>
</comment>
<keyword evidence="3 5" id="KW-0378">Hydrolase</keyword>
<dbReference type="AlphaFoldDB" id="A0A9W5YGL6"/>
<gene>
    <name evidence="5 9" type="primary">xseA</name>
    <name evidence="9" type="ORF">SH1V18_44080</name>
</gene>
<feature type="domain" description="Exonuclease VII large subunit C-terminal" evidence="7">
    <location>
        <begin position="124"/>
        <end position="330"/>
    </location>
</feature>
<dbReference type="NCBIfam" id="TIGR00237">
    <property type="entry name" value="xseA"/>
    <property type="match status" value="1"/>
</dbReference>
<evidence type="ECO:0000256" key="2">
    <source>
        <dbReference type="ARBA" id="ARBA00022722"/>
    </source>
</evidence>
<evidence type="ECO:0000256" key="3">
    <source>
        <dbReference type="ARBA" id="ARBA00022801"/>
    </source>
</evidence>
<keyword evidence="4 5" id="KW-0269">Exonuclease</keyword>
<dbReference type="Pfam" id="PF02601">
    <property type="entry name" value="Exonuc_VII_L"/>
    <property type="match status" value="1"/>
</dbReference>
<evidence type="ECO:0000259" key="8">
    <source>
        <dbReference type="Pfam" id="PF13742"/>
    </source>
</evidence>
<dbReference type="PANTHER" id="PTHR30008">
    <property type="entry name" value="EXODEOXYRIBONUCLEASE 7 LARGE SUBUNIT"/>
    <property type="match status" value="1"/>
</dbReference>
<evidence type="ECO:0000256" key="6">
    <source>
        <dbReference type="RuleBase" id="RU004355"/>
    </source>
</evidence>
<accession>A0A9W5YGL6</accession>
<proteinExistence type="inferred from homology"/>
<protein>
    <recommendedName>
        <fullName evidence="5">Exodeoxyribonuclease 7 large subunit</fullName>
        <ecNumber evidence="5">3.1.11.6</ecNumber>
    </recommendedName>
    <alternativeName>
        <fullName evidence="5">Exodeoxyribonuclease VII large subunit</fullName>
        <shortName evidence="5">Exonuclease VII large subunit</shortName>
    </alternativeName>
</protein>
<comment type="catalytic activity">
    <reaction evidence="5 6">
        <text>Exonucleolytic cleavage in either 5'- to 3'- or 3'- to 5'-direction to yield nucleoside 5'-phosphates.</text>
        <dbReference type="EC" id="3.1.11.6"/>
    </reaction>
</comment>
<evidence type="ECO:0000313" key="10">
    <source>
        <dbReference type="Proteomes" id="UP001144256"/>
    </source>
</evidence>
<dbReference type="EC" id="3.1.11.6" evidence="5"/>